<sequence length="306" mass="34464">MSVLTAVGYYSSPKTVSYGPLPQTIMVYDHTAPSTRYWAGPTTLDENDLLSVRGEERFHNPSNYGLVGLPIISEPWANFRLHFDKDCYQAAPLTSRQQLAIDRIVRTAEELPNGTMTWRYDFALNYLNLVYEPGFNSAFSQAVNIAALLFAECKTGKAEYFALAKAASKALILPISEGGLLNDEDGLTFFEELPAPKGLSPYILNAHIFSTNVLYAMANRANDNSFGDYARRGVETLIKLIPRYDDPKCIRYDLINANPPCNPDYDAYEAVLLDDLYEWSYDERVSKIAARWKERVIQSKKALQVP</sequence>
<gene>
    <name evidence="2" type="ORF">JQ615_41430</name>
</gene>
<dbReference type="Pfam" id="PF06662">
    <property type="entry name" value="C5-epim_C"/>
    <property type="match status" value="1"/>
</dbReference>
<organism evidence="2 3">
    <name type="scientific">Bradyrhizobium jicamae</name>
    <dbReference type="NCBI Taxonomy" id="280332"/>
    <lineage>
        <taxon>Bacteria</taxon>
        <taxon>Pseudomonadati</taxon>
        <taxon>Pseudomonadota</taxon>
        <taxon>Alphaproteobacteria</taxon>
        <taxon>Hyphomicrobiales</taxon>
        <taxon>Nitrobacteraceae</taxon>
        <taxon>Bradyrhizobium</taxon>
    </lineage>
</organism>
<dbReference type="SUPFAM" id="SSF48208">
    <property type="entry name" value="Six-hairpin glycosidases"/>
    <property type="match status" value="1"/>
</dbReference>
<dbReference type="InterPro" id="IPR008928">
    <property type="entry name" value="6-hairpin_glycosidase_sf"/>
</dbReference>
<proteinExistence type="predicted"/>
<evidence type="ECO:0000259" key="1">
    <source>
        <dbReference type="Pfam" id="PF06662"/>
    </source>
</evidence>
<dbReference type="InterPro" id="IPR010598">
    <property type="entry name" value="C5-epim_C"/>
</dbReference>
<reference evidence="3" key="1">
    <citation type="journal article" date="2021" name="ISME J.">
        <title>Evolutionary origin and ecological implication of a unique nif island in free-living Bradyrhizobium lineages.</title>
        <authorList>
            <person name="Tao J."/>
        </authorList>
    </citation>
    <scope>NUCLEOTIDE SEQUENCE [LARGE SCALE GENOMIC DNA]</scope>
    <source>
        <strain evidence="3">SZCCT0434</strain>
    </source>
</reference>
<accession>A0ABS5FY92</accession>
<keyword evidence="3" id="KW-1185">Reference proteome</keyword>
<comment type="caution">
    <text evidence="2">The sequence shown here is derived from an EMBL/GenBank/DDBJ whole genome shotgun (WGS) entry which is preliminary data.</text>
</comment>
<name>A0ABS5FY92_9BRAD</name>
<protein>
    <recommendedName>
        <fullName evidence="1">D-glucuronyl C5-epimerase C-terminal domain-containing protein</fullName>
    </recommendedName>
</protein>
<dbReference type="RefSeq" id="WP_212495704.1">
    <property type="nucleotide sequence ID" value="NZ_JAFCJH010000110.1"/>
</dbReference>
<dbReference type="Proteomes" id="UP001315278">
    <property type="component" value="Unassembled WGS sequence"/>
</dbReference>
<feature type="domain" description="D-glucuronyl C5-epimerase C-terminal" evidence="1">
    <location>
        <begin position="115"/>
        <end position="293"/>
    </location>
</feature>
<evidence type="ECO:0000313" key="2">
    <source>
        <dbReference type="EMBL" id="MBR0801799.1"/>
    </source>
</evidence>
<evidence type="ECO:0000313" key="3">
    <source>
        <dbReference type="Proteomes" id="UP001315278"/>
    </source>
</evidence>
<dbReference type="EMBL" id="JAFCJH010000110">
    <property type="protein sequence ID" value="MBR0801799.1"/>
    <property type="molecule type" value="Genomic_DNA"/>
</dbReference>